<dbReference type="PROSITE" id="PS00622">
    <property type="entry name" value="HTH_LUXR_1"/>
    <property type="match status" value="1"/>
</dbReference>
<dbReference type="InterPro" id="IPR016032">
    <property type="entry name" value="Sig_transdc_resp-reg_C-effctor"/>
</dbReference>
<proteinExistence type="predicted"/>
<dbReference type="eggNOG" id="COG2197">
    <property type="taxonomic scope" value="Bacteria"/>
</dbReference>
<keyword evidence="1" id="KW-0805">Transcription regulation</keyword>
<organism evidence="5 6">
    <name type="scientific">Nakamurella multipartita (strain ATCC 700099 / DSM 44233 / CIP 104796 / JCM 9543 / NBRC 105858 / Y-104)</name>
    <name type="common">Microsphaera multipartita</name>
    <dbReference type="NCBI Taxonomy" id="479431"/>
    <lineage>
        <taxon>Bacteria</taxon>
        <taxon>Bacillati</taxon>
        <taxon>Actinomycetota</taxon>
        <taxon>Actinomycetes</taxon>
        <taxon>Nakamurellales</taxon>
        <taxon>Nakamurellaceae</taxon>
        <taxon>Nakamurella</taxon>
    </lineage>
</organism>
<dbReference type="InterPro" id="IPR036388">
    <property type="entry name" value="WH-like_DNA-bd_sf"/>
</dbReference>
<dbReference type="PANTHER" id="PTHR44688">
    <property type="entry name" value="DNA-BINDING TRANSCRIPTIONAL ACTIVATOR DEVR_DOSR"/>
    <property type="match status" value="1"/>
</dbReference>
<evidence type="ECO:0000256" key="2">
    <source>
        <dbReference type="ARBA" id="ARBA00023125"/>
    </source>
</evidence>
<dbReference type="Proteomes" id="UP000002218">
    <property type="component" value="Chromosome"/>
</dbReference>
<dbReference type="STRING" id="479431.Namu_3769"/>
<dbReference type="HOGENOM" id="CLU_000445_90_2_11"/>
<name>C8XG65_NAKMY</name>
<dbReference type="PROSITE" id="PS50043">
    <property type="entry name" value="HTH_LUXR_2"/>
    <property type="match status" value="1"/>
</dbReference>
<evidence type="ECO:0000313" key="5">
    <source>
        <dbReference type="EMBL" id="ACV80067.1"/>
    </source>
</evidence>
<dbReference type="PANTHER" id="PTHR44688:SF16">
    <property type="entry name" value="DNA-BINDING TRANSCRIPTIONAL ACTIVATOR DEVR_DOSR"/>
    <property type="match status" value="1"/>
</dbReference>
<feature type="domain" description="HTH luxR-type" evidence="4">
    <location>
        <begin position="137"/>
        <end position="202"/>
    </location>
</feature>
<dbReference type="SUPFAM" id="SSF46894">
    <property type="entry name" value="C-terminal effector domain of the bipartite response regulators"/>
    <property type="match status" value="1"/>
</dbReference>
<evidence type="ECO:0000259" key="4">
    <source>
        <dbReference type="PROSITE" id="PS50043"/>
    </source>
</evidence>
<dbReference type="CDD" id="cd06170">
    <property type="entry name" value="LuxR_C_like"/>
    <property type="match status" value="1"/>
</dbReference>
<dbReference type="AlphaFoldDB" id="C8XG65"/>
<keyword evidence="6" id="KW-1185">Reference proteome</keyword>
<dbReference type="Pfam" id="PF00196">
    <property type="entry name" value="GerE"/>
    <property type="match status" value="1"/>
</dbReference>
<reference evidence="6" key="1">
    <citation type="submission" date="2009-09" db="EMBL/GenBank/DDBJ databases">
        <title>The complete genome of Nakamurella multipartita DSM 44233.</title>
        <authorList>
            <consortium name="US DOE Joint Genome Institute (JGI-PGF)"/>
            <person name="Lucas S."/>
            <person name="Copeland A."/>
            <person name="Lapidus A."/>
            <person name="Glavina del Rio T."/>
            <person name="Dalin E."/>
            <person name="Tice H."/>
            <person name="Bruce D."/>
            <person name="Goodwin L."/>
            <person name="Pitluck S."/>
            <person name="Kyrpides N."/>
            <person name="Mavromatis K."/>
            <person name="Ivanova N."/>
            <person name="Ovchinnikova G."/>
            <person name="Sims D."/>
            <person name="Meincke L."/>
            <person name="Brettin T."/>
            <person name="Detter J.C."/>
            <person name="Han C."/>
            <person name="Larimer F."/>
            <person name="Land M."/>
            <person name="Hauser L."/>
            <person name="Markowitz V."/>
            <person name="Cheng J.-F."/>
            <person name="Hugenholtz P."/>
            <person name="Woyke T."/>
            <person name="Wu D."/>
            <person name="Klenk H.-P."/>
            <person name="Eisen J.A."/>
        </authorList>
    </citation>
    <scope>NUCLEOTIDE SEQUENCE [LARGE SCALE GENOMIC DNA]</scope>
    <source>
        <strain evidence="6">ATCC 700099 / DSM 44233 / CIP 104796 / JCM 9543 / NBRC 105858 / Y-104</strain>
    </source>
</reference>
<protein>
    <submittedName>
        <fullName evidence="5">Transcriptional regulator, LuxR family</fullName>
    </submittedName>
</protein>
<keyword evidence="2" id="KW-0238">DNA-binding</keyword>
<keyword evidence="3" id="KW-0804">Transcription</keyword>
<sequence length="205" mass="21447">MPRQRSAIADHRRLGGSAEPTDLVAGAMTVLIADPVPSSRERLATELASGGAGQVIQADSVRAVEILIENSTGGQLALVSLGFGDPAPRLIRGLAQVPWTRVLAVALSRQPEPLLAALAAGATGVLRGHPGGADPDLSGRLGRLTARELDVLRLVAEGRTNKWIAEQLSLSALTVKSHLARISRKLGTGDRSHQVAVAMRAGMMR</sequence>
<evidence type="ECO:0000256" key="1">
    <source>
        <dbReference type="ARBA" id="ARBA00023015"/>
    </source>
</evidence>
<evidence type="ECO:0000256" key="3">
    <source>
        <dbReference type="ARBA" id="ARBA00023163"/>
    </source>
</evidence>
<dbReference type="InterPro" id="IPR000792">
    <property type="entry name" value="Tscrpt_reg_LuxR_C"/>
</dbReference>
<dbReference type="GO" id="GO:0003677">
    <property type="term" value="F:DNA binding"/>
    <property type="evidence" value="ECO:0007669"/>
    <property type="project" value="UniProtKB-KW"/>
</dbReference>
<dbReference type="SMART" id="SM00421">
    <property type="entry name" value="HTH_LUXR"/>
    <property type="match status" value="1"/>
</dbReference>
<dbReference type="InParanoid" id="C8XG65"/>
<gene>
    <name evidence="5" type="ordered locus">Namu_3769</name>
</gene>
<dbReference type="Gene3D" id="1.10.10.10">
    <property type="entry name" value="Winged helix-like DNA-binding domain superfamily/Winged helix DNA-binding domain"/>
    <property type="match status" value="1"/>
</dbReference>
<dbReference type="PRINTS" id="PR00038">
    <property type="entry name" value="HTHLUXR"/>
</dbReference>
<dbReference type="GO" id="GO:0006355">
    <property type="term" value="P:regulation of DNA-templated transcription"/>
    <property type="evidence" value="ECO:0007669"/>
    <property type="project" value="InterPro"/>
</dbReference>
<accession>C8XG65</accession>
<dbReference type="KEGG" id="nml:Namu_3769"/>
<dbReference type="EMBL" id="CP001737">
    <property type="protein sequence ID" value="ACV80067.1"/>
    <property type="molecule type" value="Genomic_DNA"/>
</dbReference>
<evidence type="ECO:0000313" key="6">
    <source>
        <dbReference type="Proteomes" id="UP000002218"/>
    </source>
</evidence>
<reference evidence="5 6" key="2">
    <citation type="journal article" date="2010" name="Stand. Genomic Sci.">
        <title>Complete genome sequence of Nakamurella multipartita type strain (Y-104).</title>
        <authorList>
            <person name="Tice H."/>
            <person name="Mayilraj S."/>
            <person name="Sims D."/>
            <person name="Lapidus A."/>
            <person name="Nolan M."/>
            <person name="Lucas S."/>
            <person name="Glavina Del Rio T."/>
            <person name="Copeland A."/>
            <person name="Cheng J.F."/>
            <person name="Meincke L."/>
            <person name="Bruce D."/>
            <person name="Goodwin L."/>
            <person name="Pitluck S."/>
            <person name="Ivanova N."/>
            <person name="Mavromatis K."/>
            <person name="Ovchinnikova G."/>
            <person name="Pati A."/>
            <person name="Chen A."/>
            <person name="Palaniappan K."/>
            <person name="Land M."/>
            <person name="Hauser L."/>
            <person name="Chang Y.J."/>
            <person name="Jeffries C.D."/>
            <person name="Detter J.C."/>
            <person name="Brettin T."/>
            <person name="Rohde M."/>
            <person name="Goker M."/>
            <person name="Bristow J."/>
            <person name="Eisen J.A."/>
            <person name="Markowitz V."/>
            <person name="Hugenholtz P."/>
            <person name="Kyrpides N.C."/>
            <person name="Klenk H.P."/>
            <person name="Chen F."/>
        </authorList>
    </citation>
    <scope>NUCLEOTIDE SEQUENCE [LARGE SCALE GENOMIC DNA]</scope>
    <source>
        <strain evidence="6">ATCC 700099 / DSM 44233 / CIP 104796 / JCM 9543 / NBRC 105858 / Y-104</strain>
    </source>
</reference>